<feature type="region of interest" description="Disordered" evidence="4">
    <location>
        <begin position="602"/>
        <end position="621"/>
    </location>
</feature>
<dbReference type="SMART" id="SM00028">
    <property type="entry name" value="TPR"/>
    <property type="match status" value="7"/>
</dbReference>
<dbReference type="Pfam" id="PF13181">
    <property type="entry name" value="TPR_8"/>
    <property type="match status" value="1"/>
</dbReference>
<dbReference type="PANTHER" id="PTHR44858">
    <property type="entry name" value="TETRATRICOPEPTIDE REPEAT PROTEIN 6"/>
    <property type="match status" value="1"/>
</dbReference>
<feature type="compositionally biased region" description="Polar residues" evidence="4">
    <location>
        <begin position="233"/>
        <end position="247"/>
    </location>
</feature>
<dbReference type="Proteomes" id="UP000694580">
    <property type="component" value="Chromosome 1"/>
</dbReference>
<dbReference type="InterPro" id="IPR019734">
    <property type="entry name" value="TPR_rpt"/>
</dbReference>
<dbReference type="Gene3D" id="1.25.40.10">
    <property type="entry name" value="Tetratricopeptide repeat domain"/>
    <property type="match status" value="4"/>
</dbReference>
<dbReference type="PROSITE" id="PS50293">
    <property type="entry name" value="TPR_REGION"/>
    <property type="match status" value="2"/>
</dbReference>
<feature type="region of interest" description="Disordered" evidence="4">
    <location>
        <begin position="154"/>
        <end position="204"/>
    </location>
</feature>
<keyword evidence="2 3" id="KW-0802">TPR repeat</keyword>
<keyword evidence="1" id="KW-0677">Repeat</keyword>
<feature type="repeat" description="TPR" evidence="3">
    <location>
        <begin position="846"/>
        <end position="879"/>
    </location>
</feature>
<dbReference type="SUPFAM" id="SSF48452">
    <property type="entry name" value="TPR-like"/>
    <property type="match status" value="1"/>
</dbReference>
<dbReference type="PROSITE" id="PS50005">
    <property type="entry name" value="TPR"/>
    <property type="match status" value="4"/>
</dbReference>
<reference evidence="5 6" key="1">
    <citation type="submission" date="2020-06" db="EMBL/GenBank/DDBJ databases">
        <authorList>
            <consortium name="Wellcome Sanger Institute Data Sharing"/>
        </authorList>
    </citation>
    <scope>NUCLEOTIDE SEQUENCE [LARGE SCALE GENOMIC DNA]</scope>
</reference>
<evidence type="ECO:0000256" key="3">
    <source>
        <dbReference type="PROSITE-ProRule" id="PRU00339"/>
    </source>
</evidence>
<feature type="region of interest" description="Disordered" evidence="4">
    <location>
        <begin position="1"/>
        <end position="61"/>
    </location>
</feature>
<dbReference type="InterPro" id="IPR050498">
    <property type="entry name" value="Ycf3"/>
</dbReference>
<feature type="repeat" description="TPR" evidence="3">
    <location>
        <begin position="744"/>
        <end position="777"/>
    </location>
</feature>
<evidence type="ECO:0000256" key="1">
    <source>
        <dbReference type="ARBA" id="ARBA00022737"/>
    </source>
</evidence>
<dbReference type="Ensembl" id="ENSDCDT00010001607.1">
    <property type="protein sequence ID" value="ENSDCDP00010001538.1"/>
    <property type="gene ID" value="ENSDCDG00010000800.1"/>
</dbReference>
<dbReference type="InterPro" id="IPR011990">
    <property type="entry name" value="TPR-like_helical_dom_sf"/>
</dbReference>
<evidence type="ECO:0000313" key="5">
    <source>
        <dbReference type="Ensembl" id="ENSDCDP00010001538.1"/>
    </source>
</evidence>
<dbReference type="PANTHER" id="PTHR44858:SF1">
    <property type="entry name" value="UDP-N-ACETYLGLUCOSAMINE--PEPTIDE N-ACETYLGLUCOSAMINYLTRANSFERASE SPINDLY-RELATED"/>
    <property type="match status" value="1"/>
</dbReference>
<feature type="region of interest" description="Disordered" evidence="4">
    <location>
        <begin position="125"/>
        <end position="144"/>
    </location>
</feature>
<protein>
    <submittedName>
        <fullName evidence="5">Uncharacterized protein</fullName>
    </submittedName>
</protein>
<name>A0AAY3ZWP9_9TELE</name>
<feature type="compositionally biased region" description="Basic and acidic residues" evidence="4">
    <location>
        <begin position="19"/>
        <end position="31"/>
    </location>
</feature>
<accession>A0AAY3ZWP9</accession>
<dbReference type="AlphaFoldDB" id="A0AAY3ZWP9"/>
<feature type="repeat" description="TPR" evidence="3">
    <location>
        <begin position="914"/>
        <end position="947"/>
    </location>
</feature>
<feature type="region of interest" description="Disordered" evidence="4">
    <location>
        <begin position="233"/>
        <end position="256"/>
    </location>
</feature>
<organism evidence="5 6">
    <name type="scientific">Denticeps clupeoides</name>
    <name type="common">denticle herring</name>
    <dbReference type="NCBI Taxonomy" id="299321"/>
    <lineage>
        <taxon>Eukaryota</taxon>
        <taxon>Metazoa</taxon>
        <taxon>Chordata</taxon>
        <taxon>Craniata</taxon>
        <taxon>Vertebrata</taxon>
        <taxon>Euteleostomi</taxon>
        <taxon>Actinopterygii</taxon>
        <taxon>Neopterygii</taxon>
        <taxon>Teleostei</taxon>
        <taxon>Clupei</taxon>
        <taxon>Clupeiformes</taxon>
        <taxon>Denticipitoidei</taxon>
        <taxon>Denticipitidae</taxon>
        <taxon>Denticeps</taxon>
    </lineage>
</organism>
<evidence type="ECO:0000313" key="6">
    <source>
        <dbReference type="Proteomes" id="UP000694580"/>
    </source>
</evidence>
<feature type="compositionally biased region" description="Basic residues" evidence="4">
    <location>
        <begin position="605"/>
        <end position="621"/>
    </location>
</feature>
<keyword evidence="6" id="KW-1185">Reference proteome</keyword>
<evidence type="ECO:0000256" key="4">
    <source>
        <dbReference type="SAM" id="MobiDB-lite"/>
    </source>
</evidence>
<dbReference type="GeneTree" id="ENSGT00950000185018"/>
<reference evidence="5" key="2">
    <citation type="submission" date="2025-08" db="UniProtKB">
        <authorList>
            <consortium name="Ensembl"/>
        </authorList>
    </citation>
    <scope>IDENTIFICATION</scope>
</reference>
<gene>
    <name evidence="5" type="primary">PATL2</name>
</gene>
<proteinExistence type="predicted"/>
<sequence length="1014" mass="113965">MAARQGILKPSEEGTVQEDEAHPQNSREKRICSPQENPEDFPPETLRDLELPGLVPQSSPGTRMMLASIGLDGPDLLNTPPLSFPQNHISTDVRAESVKGEEGEVEERAEEQGPVISHFAGTTKGVPMVRRPQPPPKPRCERPFTTNRKLCTSVKVPGPETKAGGSCSHSSSHWHVHSHVTPSDPKHLNKNKAAVPAPSTSTTHGLKSTAELLMEAQIISGVRCVAPSIKPAQETSLTLDDPPSSSGSEKKRNPPSAAGLVFGELLGDDYLTEGSVSSGTFGVFPPRVFKPCSPPHGLPRQATRTPEADMYYKKTIHHLCTSRHSEVLPVELQLVSRACHSSNQFGAVAQRLLQRAALVHCCSAQVDQHRTVTVERPCAALSELQQKVFAANPSPQAPETLPDWKRIAGYYVETPQMMLHGQSAQLCDSELKMFWKPAPPKLSCTPSYVRDKLFPKYQPAGRVVSGGNQQLVHLSRDPPPSEPSSCTKNIIARKCRSLLDIRAEESAPPISQLLPQTECLKRSVSSPQLCPATDTSLRVQCDFSSVTRELEVITQQLLASSQPKDPSIKLRNLQQTLPLDPQEPTVEPTGLIMSTQVQRCQGQGKGHRRHHKRAQRGKKLSQAKMAYVQQKLKEPPRKLFRSESLWILPQKPKTRPQWHHLPRRPSLPPLLDFQSFVEKQGDEPDMVSSHEWVRDIWKAWTNEGPSLDRVDLSQTLEQGLTMATLEQEVAKLTDEMAKQRAVKAFDLCRRGALYTKLGHLSKALEDLNAAISLEPHLLDAYWHRHRVYLLKNNQQDALYDLNFIIERNKRHADALESRAEIYRTRGEVALAIINYTQAIKCRPHDGDIYFRRAEMYERQDKMSLAMEDYAAARRINPHRTDALMKRGLYHFNSSNWAVALDDFTSLLQQEPRVATAWTYRGRICMKMGRLQEAVEYFSLAIHLDPNNWLAFHYRGCLLRKSLPEQALRDLSVSVLINDHSENISAFLHRGLVYSDQRQWRKALLDFEAVIKLDR</sequence>
<dbReference type="Pfam" id="PF13432">
    <property type="entry name" value="TPR_16"/>
    <property type="match status" value="1"/>
</dbReference>
<evidence type="ECO:0000256" key="2">
    <source>
        <dbReference type="ARBA" id="ARBA00022803"/>
    </source>
</evidence>
<reference evidence="5" key="3">
    <citation type="submission" date="2025-09" db="UniProtKB">
        <authorList>
            <consortium name="Ensembl"/>
        </authorList>
    </citation>
    <scope>IDENTIFICATION</scope>
</reference>
<feature type="repeat" description="TPR" evidence="3">
    <location>
        <begin position="812"/>
        <end position="845"/>
    </location>
</feature>